<evidence type="ECO:0000256" key="2">
    <source>
        <dbReference type="ARBA" id="ARBA00022553"/>
    </source>
</evidence>
<dbReference type="Pfam" id="PF23562">
    <property type="entry name" value="AMP-binding_C_3"/>
    <property type="match status" value="1"/>
</dbReference>
<protein>
    <recommendedName>
        <fullName evidence="5">Carrier domain-containing protein</fullName>
    </recommendedName>
</protein>
<evidence type="ECO:0000313" key="4">
    <source>
        <dbReference type="Proteomes" id="UP000054270"/>
    </source>
</evidence>
<keyword evidence="1" id="KW-0596">Phosphopantetheine</keyword>
<dbReference type="OMA" id="AFLENWA"/>
<sequence>MFHLMGLRSISYSAILGITLSVFRPSKPPIFASPDAVLNSSVATSASRISCPPAFVESWATDQSDVKKLKQFDWIMFGGGPLQSSTGDMMAQEGVNLMPTLGLTEVGPITSYFPRRNRAEEWNWFTFSPFLDLKFVKEEGHVDDVYRMIVKKNAFKTPAVLNTNIEGVPAYDTKDLYIKHPTNPELWKIIGRSDDLIMHSTGVKTNPNPIEAELQKSPEISHALMFGRAKFQAGVLIFPAPDHALDTEELENKEAYIERIWPTIVNVNTSSPQHSRIFKETIIIACSSKYCEYTSKGLVRRAVTLDKYKAEIDAVYRTLEVGPQNPAVFNGRTLGRMPDFKEVRDLVKASVFSVLDQSVRDEDDIFQAGVDSLCALSIRNLIVQRLRSSAMLSKESIQMLPRDILYVLSSISKLSAFVYGVIHFDTVKGEKYPTARKETKNEAPDNRTVDEKWQIIIESKETVVKIVEDAPAASIPLIVLHGASGTLETFPAFQRCTSSIWAIQITDEAPDDSIEALALFYYHKIKASRPSGPYRLASYSGSCVILVEIVMIFQRNNDQVVQFDMLDHFPTYYFPELNPDLVQLDNPEWFEAHIKHSLQAVMGLISRTEGELSATAALRSKELEDAFNGGSIQPATKQLIKRVSQLIRMSLSYLMSDRFMEASDRRGDGTQRKHWSPTLFRSFVSSIRPRLAVYVAKEGIRVKTPMALMDEFGDDLGAKILFPEARVLHFEGGHLDFLGGNDLLKSIQNNFS</sequence>
<dbReference type="EMBL" id="KN817543">
    <property type="protein sequence ID" value="KJA23454.1"/>
    <property type="molecule type" value="Genomic_DNA"/>
</dbReference>
<evidence type="ECO:0000313" key="3">
    <source>
        <dbReference type="EMBL" id="KJA23454.1"/>
    </source>
</evidence>
<dbReference type="InterPro" id="IPR029058">
    <property type="entry name" value="AB_hydrolase_fold"/>
</dbReference>
<gene>
    <name evidence="3" type="ORF">HYPSUDRAFT_215226</name>
</gene>
<dbReference type="AlphaFoldDB" id="A0A0D2NXD5"/>
<dbReference type="Gene3D" id="3.40.50.1820">
    <property type="entry name" value="alpha/beta hydrolase"/>
    <property type="match status" value="1"/>
</dbReference>
<dbReference type="SUPFAM" id="SSF53474">
    <property type="entry name" value="alpha/beta-Hydrolases"/>
    <property type="match status" value="1"/>
</dbReference>
<dbReference type="Gene3D" id="3.40.50.12780">
    <property type="entry name" value="N-terminal domain of ligase-like"/>
    <property type="match status" value="1"/>
</dbReference>
<dbReference type="OrthoDB" id="429813at2759"/>
<proteinExistence type="predicted"/>
<dbReference type="STRING" id="945553.A0A0D2NXD5"/>
<dbReference type="PANTHER" id="PTHR43439:SF2">
    <property type="entry name" value="ENZYME, PUTATIVE (JCVI)-RELATED"/>
    <property type="match status" value="1"/>
</dbReference>
<keyword evidence="2" id="KW-0597">Phosphoprotein</keyword>
<evidence type="ECO:0008006" key="5">
    <source>
        <dbReference type="Google" id="ProtNLM"/>
    </source>
</evidence>
<dbReference type="SUPFAM" id="SSF56801">
    <property type="entry name" value="Acetyl-CoA synthetase-like"/>
    <property type="match status" value="1"/>
</dbReference>
<dbReference type="Proteomes" id="UP000054270">
    <property type="component" value="Unassembled WGS sequence"/>
</dbReference>
<reference evidence="4" key="1">
    <citation type="submission" date="2014-04" db="EMBL/GenBank/DDBJ databases">
        <title>Evolutionary Origins and Diversification of the Mycorrhizal Mutualists.</title>
        <authorList>
            <consortium name="DOE Joint Genome Institute"/>
            <consortium name="Mycorrhizal Genomics Consortium"/>
            <person name="Kohler A."/>
            <person name="Kuo A."/>
            <person name="Nagy L.G."/>
            <person name="Floudas D."/>
            <person name="Copeland A."/>
            <person name="Barry K.W."/>
            <person name="Cichocki N."/>
            <person name="Veneault-Fourrey C."/>
            <person name="LaButti K."/>
            <person name="Lindquist E.A."/>
            <person name="Lipzen A."/>
            <person name="Lundell T."/>
            <person name="Morin E."/>
            <person name="Murat C."/>
            <person name="Riley R."/>
            <person name="Ohm R."/>
            <person name="Sun H."/>
            <person name="Tunlid A."/>
            <person name="Henrissat B."/>
            <person name="Grigoriev I.V."/>
            <person name="Hibbett D.S."/>
            <person name="Martin F."/>
        </authorList>
    </citation>
    <scope>NUCLEOTIDE SEQUENCE [LARGE SCALE GENOMIC DNA]</scope>
    <source>
        <strain evidence="4">FD-334 SS-4</strain>
    </source>
</reference>
<dbReference type="InterPro" id="IPR042099">
    <property type="entry name" value="ANL_N_sf"/>
</dbReference>
<keyword evidence="4" id="KW-1185">Reference proteome</keyword>
<accession>A0A0D2NXD5</accession>
<dbReference type="PANTHER" id="PTHR43439">
    <property type="entry name" value="PHENYLACETATE-COENZYME A LIGASE"/>
    <property type="match status" value="1"/>
</dbReference>
<dbReference type="InterPro" id="IPR051414">
    <property type="entry name" value="Adenylate-forming_Reductase"/>
</dbReference>
<evidence type="ECO:0000256" key="1">
    <source>
        <dbReference type="ARBA" id="ARBA00022450"/>
    </source>
</evidence>
<name>A0A0D2NXD5_HYPSF</name>
<organism evidence="3 4">
    <name type="scientific">Hypholoma sublateritium (strain FD-334 SS-4)</name>
    <dbReference type="NCBI Taxonomy" id="945553"/>
    <lineage>
        <taxon>Eukaryota</taxon>
        <taxon>Fungi</taxon>
        <taxon>Dikarya</taxon>
        <taxon>Basidiomycota</taxon>
        <taxon>Agaricomycotina</taxon>
        <taxon>Agaricomycetes</taxon>
        <taxon>Agaricomycetidae</taxon>
        <taxon>Agaricales</taxon>
        <taxon>Agaricineae</taxon>
        <taxon>Strophariaceae</taxon>
        <taxon>Hypholoma</taxon>
    </lineage>
</organism>